<feature type="compositionally biased region" description="Low complexity" evidence="1">
    <location>
        <begin position="31"/>
        <end position="43"/>
    </location>
</feature>
<feature type="region of interest" description="Disordered" evidence="1">
    <location>
        <begin position="20"/>
        <end position="84"/>
    </location>
</feature>
<evidence type="ECO:0000313" key="3">
    <source>
        <dbReference type="EMBL" id="MFB9731672.1"/>
    </source>
</evidence>
<organism evidence="3 4">
    <name type="scientific">Ornithinimicrobium kibberense</name>
    <dbReference type="NCBI Taxonomy" id="282060"/>
    <lineage>
        <taxon>Bacteria</taxon>
        <taxon>Bacillati</taxon>
        <taxon>Actinomycetota</taxon>
        <taxon>Actinomycetes</taxon>
        <taxon>Micrococcales</taxon>
        <taxon>Ornithinimicrobiaceae</taxon>
        <taxon>Ornithinimicrobium</taxon>
    </lineage>
</organism>
<evidence type="ECO:0008006" key="5">
    <source>
        <dbReference type="Google" id="ProtNLM"/>
    </source>
</evidence>
<reference evidence="3 4" key="1">
    <citation type="submission" date="2024-09" db="EMBL/GenBank/DDBJ databases">
        <authorList>
            <person name="Sun Q."/>
            <person name="Mori K."/>
        </authorList>
    </citation>
    <scope>NUCLEOTIDE SEQUENCE [LARGE SCALE GENOMIC DNA]</scope>
    <source>
        <strain evidence="3 4">JCM 12763</strain>
    </source>
</reference>
<evidence type="ECO:0000256" key="2">
    <source>
        <dbReference type="SAM" id="SignalP"/>
    </source>
</evidence>
<dbReference type="PROSITE" id="PS51257">
    <property type="entry name" value="PROKAR_LIPOPROTEIN"/>
    <property type="match status" value="1"/>
</dbReference>
<keyword evidence="4" id="KW-1185">Reference proteome</keyword>
<dbReference type="RefSeq" id="WP_141337606.1">
    <property type="nucleotide sequence ID" value="NZ_JBHMAX010000013.1"/>
</dbReference>
<accession>A0ABV5V1I9</accession>
<keyword evidence="2" id="KW-0732">Signal</keyword>
<feature type="chain" id="PRO_5045690657" description="Lipoprotein" evidence="2">
    <location>
        <begin position="27"/>
        <end position="299"/>
    </location>
</feature>
<sequence>MDRPQRSLVAALSAAVVLAGCGSAGGGPEDTTPTAVAGVTTPGPDGGDDTGSPDPGTTGGDGADAATTTTADTAADSTSAADYPTYPEDYAQALVEAWADGDSARVAELTVDEVGLAMGTWTTDAAWGTTRVDSLDGHGDVGLRRWAVYYEHPSGASMTVTVDGDELGGQDAVVGLDYYLGGAAADAFERTDSPVNDYVDTFHRGIVARDAAVLERLGTDRATQEALVHDPAVDESSVITDHGFLSFEDEPLHMLYHVTGPQDASPDLTRMLDLDPRTATDGGDDGVLRLNVLTDWRWT</sequence>
<evidence type="ECO:0000256" key="1">
    <source>
        <dbReference type="SAM" id="MobiDB-lite"/>
    </source>
</evidence>
<comment type="caution">
    <text evidence="3">The sequence shown here is derived from an EMBL/GenBank/DDBJ whole genome shotgun (WGS) entry which is preliminary data.</text>
</comment>
<protein>
    <recommendedName>
        <fullName evidence="5">Lipoprotein</fullName>
    </recommendedName>
</protein>
<dbReference type="Proteomes" id="UP001589613">
    <property type="component" value="Unassembled WGS sequence"/>
</dbReference>
<evidence type="ECO:0000313" key="4">
    <source>
        <dbReference type="Proteomes" id="UP001589613"/>
    </source>
</evidence>
<feature type="signal peptide" evidence="2">
    <location>
        <begin position="1"/>
        <end position="26"/>
    </location>
</feature>
<proteinExistence type="predicted"/>
<gene>
    <name evidence="3" type="ORF">ACFFN0_06430</name>
</gene>
<name>A0ABV5V1I9_9MICO</name>
<dbReference type="EMBL" id="JBHMAX010000013">
    <property type="protein sequence ID" value="MFB9731672.1"/>
    <property type="molecule type" value="Genomic_DNA"/>
</dbReference>
<feature type="compositionally biased region" description="Low complexity" evidence="1">
    <location>
        <begin position="63"/>
        <end position="82"/>
    </location>
</feature>